<keyword evidence="1" id="KW-0472">Membrane</keyword>
<dbReference type="Proteomes" id="UP000593833">
    <property type="component" value="Chromosome"/>
</dbReference>
<feature type="transmembrane region" description="Helical" evidence="1">
    <location>
        <begin position="31"/>
        <end position="51"/>
    </location>
</feature>
<dbReference type="EMBL" id="CP063233">
    <property type="protein sequence ID" value="QOU04707.1"/>
    <property type="molecule type" value="Genomic_DNA"/>
</dbReference>
<evidence type="ECO:0000313" key="2">
    <source>
        <dbReference type="EMBL" id="QOU04707.1"/>
    </source>
</evidence>
<name>A0A7M2J4Y8_PSEFL</name>
<gene>
    <name evidence="2" type="ORF">IM720_29200</name>
</gene>
<evidence type="ECO:0000256" key="1">
    <source>
        <dbReference type="SAM" id="Phobius"/>
    </source>
</evidence>
<dbReference type="RefSeq" id="WP_193689892.1">
    <property type="nucleotide sequence ID" value="NZ_CP063233.1"/>
</dbReference>
<accession>A0A7M2J4Y8</accession>
<dbReference type="AlphaFoldDB" id="A0A7M2J4Y8"/>
<protein>
    <submittedName>
        <fullName evidence="2">Uncharacterized protein</fullName>
    </submittedName>
</protein>
<organism evidence="2 3">
    <name type="scientific">Pseudomonas fluorescens</name>
    <dbReference type="NCBI Taxonomy" id="294"/>
    <lineage>
        <taxon>Bacteria</taxon>
        <taxon>Pseudomonadati</taxon>
        <taxon>Pseudomonadota</taxon>
        <taxon>Gammaproteobacteria</taxon>
        <taxon>Pseudomonadales</taxon>
        <taxon>Pseudomonadaceae</taxon>
        <taxon>Pseudomonas</taxon>
    </lineage>
</organism>
<keyword evidence="1" id="KW-1133">Transmembrane helix</keyword>
<proteinExistence type="predicted"/>
<reference evidence="2 3" key="1">
    <citation type="submission" date="2020-10" db="EMBL/GenBank/DDBJ databases">
        <title>Complete genome sequence of a novel Pseudomonas fluorescens strain isolated from the flower of kumarahou (Pomaderris kumeraho).</title>
        <authorList>
            <person name="Summers M.C."/>
            <person name="Nowak V."/>
            <person name="Fairhurst M.J."/>
            <person name="Owen J.G."/>
            <person name="Gerth M.L."/>
            <person name="Patrick W.M."/>
        </authorList>
    </citation>
    <scope>NUCLEOTIDE SEQUENCE [LARGE SCALE GENOMIC DNA]</scope>
    <source>
        <strain evidence="2 3">KF1</strain>
    </source>
</reference>
<sequence length="52" mass="5911">MHKRLAQKAGVSAAQVEMRKLISDTLNRMTWNFGLMTLVSTIVMVTAMFLIR</sequence>
<evidence type="ECO:0000313" key="3">
    <source>
        <dbReference type="Proteomes" id="UP000593833"/>
    </source>
</evidence>
<keyword evidence="1" id="KW-0812">Transmembrane</keyword>